<evidence type="ECO:0000256" key="3">
    <source>
        <dbReference type="ARBA" id="ARBA00011890"/>
    </source>
</evidence>
<dbReference type="InterPro" id="IPR000682">
    <property type="entry name" value="PCMT"/>
</dbReference>
<evidence type="ECO:0000313" key="12">
    <source>
        <dbReference type="EMBL" id="THV29590.1"/>
    </source>
</evidence>
<evidence type="ECO:0000256" key="10">
    <source>
        <dbReference type="ARBA" id="ARBA00031323"/>
    </source>
</evidence>
<evidence type="ECO:0000256" key="6">
    <source>
        <dbReference type="ARBA" id="ARBA00022603"/>
    </source>
</evidence>
<comment type="caution">
    <text evidence="12">The sequence shown here is derived from an EMBL/GenBank/DDBJ whole genome shotgun (WGS) entry which is preliminary data.</text>
</comment>
<evidence type="ECO:0000256" key="1">
    <source>
        <dbReference type="ARBA" id="ARBA00004496"/>
    </source>
</evidence>
<sequence>MRSLHTLVTRTTPGGKRTTMHDHCVQERYVAALHASGSMVRARTVQAVEAVHVCDFGGSGLDPATGQVPPERSVRIEMIDLLDPRPGMRVLEIGTGSGYTGALIHTAVGDRGHLETVAYKPATAPRPDRANLRHVTADGLAYEPRPADFDRVVVWPALARVPMRLCDALRPGGRMLCTLDRPDLQLTVEIERTDTALSVAPVKIVAQRAAPALGDHAELAVSTATEAESTLTEPWPDGPGGRVVDFWGWLINQGVPALLRLEPGPEVMRLDVGDGQDWARLRVAGRELRGTATGIARLRDRFGDWCAAGRPHLADNPVPWTVAASPAGESLTPAWASLAYRQAEAA</sequence>
<evidence type="ECO:0000256" key="9">
    <source>
        <dbReference type="ARBA" id="ARBA00030757"/>
    </source>
</evidence>
<organism evidence="12 13">
    <name type="scientific">Glycomyces paridis</name>
    <dbReference type="NCBI Taxonomy" id="2126555"/>
    <lineage>
        <taxon>Bacteria</taxon>
        <taxon>Bacillati</taxon>
        <taxon>Actinomycetota</taxon>
        <taxon>Actinomycetes</taxon>
        <taxon>Glycomycetales</taxon>
        <taxon>Glycomycetaceae</taxon>
        <taxon>Glycomyces</taxon>
    </lineage>
</organism>
<evidence type="ECO:0000256" key="7">
    <source>
        <dbReference type="ARBA" id="ARBA00022679"/>
    </source>
</evidence>
<comment type="similarity">
    <text evidence="2">Belongs to the methyltransferase superfamily. L-isoaspartyl/D-aspartyl protein methyltransferase family.</text>
</comment>
<proteinExistence type="inferred from homology"/>
<dbReference type="InterPro" id="IPR029063">
    <property type="entry name" value="SAM-dependent_MTases_sf"/>
</dbReference>
<keyword evidence="13" id="KW-1185">Reference proteome</keyword>
<dbReference type="Pfam" id="PF01135">
    <property type="entry name" value="PCMT"/>
    <property type="match status" value="1"/>
</dbReference>
<comment type="subcellular location">
    <subcellularLocation>
        <location evidence="1">Cytoplasm</location>
    </subcellularLocation>
</comment>
<keyword evidence="5" id="KW-0963">Cytoplasm</keyword>
<evidence type="ECO:0000256" key="4">
    <source>
        <dbReference type="ARBA" id="ARBA00013346"/>
    </source>
</evidence>
<evidence type="ECO:0000313" key="13">
    <source>
        <dbReference type="Proteomes" id="UP000305792"/>
    </source>
</evidence>
<dbReference type="EC" id="2.1.1.77" evidence="3"/>
<evidence type="ECO:0000256" key="5">
    <source>
        <dbReference type="ARBA" id="ARBA00022490"/>
    </source>
</evidence>
<dbReference type="GO" id="GO:0005737">
    <property type="term" value="C:cytoplasm"/>
    <property type="evidence" value="ECO:0007669"/>
    <property type="project" value="UniProtKB-SubCell"/>
</dbReference>
<dbReference type="CDD" id="cd02440">
    <property type="entry name" value="AdoMet_MTases"/>
    <property type="match status" value="1"/>
</dbReference>
<dbReference type="AlphaFoldDB" id="A0A4S8PGF7"/>
<dbReference type="PANTHER" id="PTHR11579:SF0">
    <property type="entry name" value="PROTEIN-L-ISOASPARTATE(D-ASPARTATE) O-METHYLTRANSFERASE"/>
    <property type="match status" value="1"/>
</dbReference>
<reference evidence="12 13" key="1">
    <citation type="journal article" date="2018" name="Int. J. Syst. Evol. Microbiol.">
        <title>Glycomyces paridis sp. nov., isolated from the medicinal plant Paris polyphylla.</title>
        <authorList>
            <person name="Fang X.M."/>
            <person name="Bai J.L."/>
            <person name="Su J."/>
            <person name="Zhao L.L."/>
            <person name="Liu H.Y."/>
            <person name="Ma B.P."/>
            <person name="Zhang Y.Q."/>
            <person name="Yu L.Y."/>
        </authorList>
    </citation>
    <scope>NUCLEOTIDE SEQUENCE [LARGE SCALE GENOMIC DNA]</scope>
    <source>
        <strain evidence="12 13">CPCC 204357</strain>
    </source>
</reference>
<evidence type="ECO:0000256" key="2">
    <source>
        <dbReference type="ARBA" id="ARBA00005369"/>
    </source>
</evidence>
<dbReference type="Gene3D" id="3.40.50.150">
    <property type="entry name" value="Vaccinia Virus protein VP39"/>
    <property type="match status" value="1"/>
</dbReference>
<dbReference type="EMBL" id="STGX01000005">
    <property type="protein sequence ID" value="THV29590.1"/>
    <property type="molecule type" value="Genomic_DNA"/>
</dbReference>
<keyword evidence="8" id="KW-0949">S-adenosyl-L-methionine</keyword>
<dbReference type="Proteomes" id="UP000305792">
    <property type="component" value="Unassembled WGS sequence"/>
</dbReference>
<keyword evidence="6" id="KW-0489">Methyltransferase</keyword>
<keyword evidence="7" id="KW-0808">Transferase</keyword>
<evidence type="ECO:0000256" key="11">
    <source>
        <dbReference type="ARBA" id="ARBA00031350"/>
    </source>
</evidence>
<dbReference type="GO" id="GO:0004719">
    <property type="term" value="F:protein-L-isoaspartate (D-aspartate) O-methyltransferase activity"/>
    <property type="evidence" value="ECO:0007669"/>
    <property type="project" value="UniProtKB-EC"/>
</dbReference>
<accession>A0A4S8PGF7</accession>
<evidence type="ECO:0000256" key="8">
    <source>
        <dbReference type="ARBA" id="ARBA00022691"/>
    </source>
</evidence>
<gene>
    <name evidence="12" type="ORF">E9998_08840</name>
</gene>
<protein>
    <recommendedName>
        <fullName evidence="4">Protein-L-isoaspartate O-methyltransferase</fullName>
        <ecNumber evidence="3">2.1.1.77</ecNumber>
    </recommendedName>
    <alternativeName>
        <fullName evidence="11">L-isoaspartyl protein carboxyl methyltransferase</fullName>
    </alternativeName>
    <alternativeName>
        <fullName evidence="9">Protein L-isoaspartyl methyltransferase</fullName>
    </alternativeName>
    <alternativeName>
        <fullName evidence="10">Protein-beta-aspartate methyltransferase</fullName>
    </alternativeName>
</protein>
<name>A0A4S8PGF7_9ACTN</name>
<dbReference type="SUPFAM" id="SSF53335">
    <property type="entry name" value="S-adenosyl-L-methionine-dependent methyltransferases"/>
    <property type="match status" value="1"/>
</dbReference>
<dbReference type="PANTHER" id="PTHR11579">
    <property type="entry name" value="PROTEIN-L-ISOASPARTATE O-METHYLTRANSFERASE"/>
    <property type="match status" value="1"/>
</dbReference>
<dbReference type="GO" id="GO:0032259">
    <property type="term" value="P:methylation"/>
    <property type="evidence" value="ECO:0007669"/>
    <property type="project" value="UniProtKB-KW"/>
</dbReference>